<dbReference type="Gene3D" id="3.40.630.10">
    <property type="entry name" value="Zn peptidases"/>
    <property type="match status" value="1"/>
</dbReference>
<evidence type="ECO:0000256" key="1">
    <source>
        <dbReference type="ARBA" id="ARBA00022723"/>
    </source>
</evidence>
<dbReference type="InterPro" id="IPR011650">
    <property type="entry name" value="Peptidase_M20_dimer"/>
</dbReference>
<dbReference type="PANTHER" id="PTHR43808">
    <property type="entry name" value="ACETYLORNITHINE DEACETYLASE"/>
    <property type="match status" value="1"/>
</dbReference>
<dbReference type="SUPFAM" id="SSF55031">
    <property type="entry name" value="Bacterial exopeptidase dimerisation domain"/>
    <property type="match status" value="1"/>
</dbReference>
<evidence type="ECO:0000313" key="5">
    <source>
        <dbReference type="Proteomes" id="UP000230821"/>
    </source>
</evidence>
<dbReference type="InterPro" id="IPR036264">
    <property type="entry name" value="Bact_exopeptidase_dim_dom"/>
</dbReference>
<organism evidence="4 5">
    <name type="scientific">candidate division KSB3 bacterium</name>
    <dbReference type="NCBI Taxonomy" id="2044937"/>
    <lineage>
        <taxon>Bacteria</taxon>
        <taxon>candidate division KSB3</taxon>
    </lineage>
</organism>
<gene>
    <name evidence="4" type="ORF">CSA56_07550</name>
</gene>
<protein>
    <submittedName>
        <fullName evidence="4">YgeY family selenium metabolism-linked hydrolase</fullName>
    </submittedName>
</protein>
<proteinExistence type="predicted"/>
<accession>A0A2G6KFT0</accession>
<dbReference type="Pfam" id="PF07687">
    <property type="entry name" value="M20_dimer"/>
    <property type="match status" value="1"/>
</dbReference>
<sequence length="388" mass="42494">MNAETLTSYCQKFVKIPGATGQEKEAADFLKNVMEEFDFDEVWSDEWGNVIGKIIGNGLQNIVLEGHLDTVGIGDPALWSVGPYDGVVRDGRLYGRGTSDMRAALMTMVLAAAALIPEKETLTGNIIVAGIVCEETFEGVAFGEVLDAVRPDLVILGESSELRLNRGQRGRAEIQVITQGKSAHSANPAAGINAVKQMMLLCRQIEQLELPHDELLGPAILELTDIHSVPYPGKSVIPEKCVVTYDRRVLPGETEESVLRPIQDIIVRLQQQDRSFKAKAMIVEAEECCYTGAKIAGKRFFPAWKFPPDASFIQTARQALEKSGMKGEISHYAFCTDGSQSAGIRGIPTIGFGPSRENLAHVVDEYVETEQLVHAYRGYVEILRAVLS</sequence>
<dbReference type="SUPFAM" id="SSF53187">
    <property type="entry name" value="Zn-dependent exopeptidases"/>
    <property type="match status" value="1"/>
</dbReference>
<dbReference type="GO" id="GO:0046872">
    <property type="term" value="F:metal ion binding"/>
    <property type="evidence" value="ECO:0007669"/>
    <property type="project" value="UniProtKB-KW"/>
</dbReference>
<evidence type="ECO:0000259" key="3">
    <source>
        <dbReference type="Pfam" id="PF07687"/>
    </source>
</evidence>
<name>A0A2G6KFT0_9BACT</name>
<dbReference type="InterPro" id="IPR002933">
    <property type="entry name" value="Peptidase_M20"/>
</dbReference>
<dbReference type="Pfam" id="PF01546">
    <property type="entry name" value="Peptidase_M20"/>
    <property type="match status" value="1"/>
</dbReference>
<evidence type="ECO:0000256" key="2">
    <source>
        <dbReference type="ARBA" id="ARBA00022801"/>
    </source>
</evidence>
<dbReference type="GO" id="GO:0016787">
    <property type="term" value="F:hydrolase activity"/>
    <property type="evidence" value="ECO:0007669"/>
    <property type="project" value="UniProtKB-KW"/>
</dbReference>
<dbReference type="Proteomes" id="UP000230821">
    <property type="component" value="Unassembled WGS sequence"/>
</dbReference>
<dbReference type="AlphaFoldDB" id="A0A2G6KFT0"/>
<feature type="domain" description="Peptidase M20 dimerisation" evidence="3">
    <location>
        <begin position="167"/>
        <end position="269"/>
    </location>
</feature>
<dbReference type="EMBL" id="PDSK01000086">
    <property type="protein sequence ID" value="PIE34524.1"/>
    <property type="molecule type" value="Genomic_DNA"/>
</dbReference>
<keyword evidence="1" id="KW-0479">Metal-binding</keyword>
<dbReference type="Gene3D" id="3.30.70.360">
    <property type="match status" value="1"/>
</dbReference>
<dbReference type="InterPro" id="IPR050072">
    <property type="entry name" value="Peptidase_M20A"/>
</dbReference>
<comment type="caution">
    <text evidence="4">The sequence shown here is derived from an EMBL/GenBank/DDBJ whole genome shotgun (WGS) entry which is preliminary data.</text>
</comment>
<reference evidence="4 5" key="1">
    <citation type="submission" date="2017-10" db="EMBL/GenBank/DDBJ databases">
        <title>Novel microbial diversity and functional potential in the marine mammal oral microbiome.</title>
        <authorList>
            <person name="Dudek N.K."/>
            <person name="Sun C.L."/>
            <person name="Burstein D."/>
            <person name="Kantor R.S."/>
            <person name="Aliaga Goltsman D.S."/>
            <person name="Bik E.M."/>
            <person name="Thomas B.C."/>
            <person name="Banfield J.F."/>
            <person name="Relman D.A."/>
        </authorList>
    </citation>
    <scope>NUCLEOTIDE SEQUENCE [LARGE SCALE GENOMIC DNA]</scope>
    <source>
        <strain evidence="4">DOLJORAL78_47_16</strain>
    </source>
</reference>
<evidence type="ECO:0000313" key="4">
    <source>
        <dbReference type="EMBL" id="PIE34524.1"/>
    </source>
</evidence>
<dbReference type="NCBIfam" id="NF009555">
    <property type="entry name" value="PRK13004.1"/>
    <property type="match status" value="1"/>
</dbReference>
<keyword evidence="2 4" id="KW-0378">Hydrolase</keyword>